<comment type="similarity">
    <text evidence="1">Belongs to the AB hydrolase superfamily. AB hydrolase 2 family.</text>
</comment>
<dbReference type="PATRIC" id="fig|702459.3.peg.1221"/>
<protein>
    <submittedName>
        <fullName evidence="4">Phospholipase/carboxylesterase</fullName>
    </submittedName>
</protein>
<name>A0A0H3ED98_BIFBP</name>
<evidence type="ECO:0000256" key="1">
    <source>
        <dbReference type="ARBA" id="ARBA00006499"/>
    </source>
</evidence>
<dbReference type="KEGG" id="bbp:BBPR_1181"/>
<dbReference type="GO" id="GO:0016787">
    <property type="term" value="F:hydrolase activity"/>
    <property type="evidence" value="ECO:0007669"/>
    <property type="project" value="UniProtKB-KW"/>
</dbReference>
<dbReference type="InterPro" id="IPR003140">
    <property type="entry name" value="PLipase/COase/thioEstase"/>
</dbReference>
<dbReference type="PANTHER" id="PTHR10655:SF17">
    <property type="entry name" value="LYSOPHOSPHOLIPASE-LIKE PROTEIN 1"/>
    <property type="match status" value="1"/>
</dbReference>
<evidence type="ECO:0000259" key="3">
    <source>
        <dbReference type="Pfam" id="PF02230"/>
    </source>
</evidence>
<dbReference type="InterPro" id="IPR050565">
    <property type="entry name" value="LYPA1-2/EST-like"/>
</dbReference>
<reference evidence="4 5" key="1">
    <citation type="journal article" date="2010" name="Proc. Natl. Acad. Sci. U.S.A.">
        <title>Genome analysis of Bifidobacterium bifidum PRL2010 reveals metabolic pathways for host-derived glycan foraging.</title>
        <authorList>
            <person name="Turroni F."/>
            <person name="Bottacini F."/>
            <person name="Foroni E."/>
            <person name="Mulder I."/>
            <person name="Kim J.H."/>
            <person name="Zomer A."/>
            <person name="Sanchez B."/>
            <person name="Bidossi A."/>
            <person name="Ferrarini A."/>
            <person name="Giubellini V."/>
            <person name="Delledonne M."/>
            <person name="Henrissat B."/>
            <person name="Coutinho P."/>
            <person name="Oggioni M."/>
            <person name="Fitzgerald G.F."/>
            <person name="Mills D."/>
            <person name="Margolles A."/>
            <person name="Kelly D."/>
            <person name="van Sinderen D."/>
            <person name="Ventura M."/>
        </authorList>
    </citation>
    <scope>NUCLEOTIDE SEQUENCE [LARGE SCALE GENOMIC DNA]</scope>
    <source>
        <strain evidence="4 5">PRL2010</strain>
    </source>
</reference>
<dbReference type="OrthoDB" id="9780848at2"/>
<proteinExistence type="inferred from homology"/>
<dbReference type="PANTHER" id="PTHR10655">
    <property type="entry name" value="LYSOPHOSPHOLIPASE-RELATED"/>
    <property type="match status" value="1"/>
</dbReference>
<dbReference type="EMBL" id="CP001840">
    <property type="protein sequence ID" value="ADP36240.1"/>
    <property type="molecule type" value="Genomic_DNA"/>
</dbReference>
<keyword evidence="2" id="KW-0378">Hydrolase</keyword>
<evidence type="ECO:0000256" key="2">
    <source>
        <dbReference type="ARBA" id="ARBA00022801"/>
    </source>
</evidence>
<dbReference type="eggNOG" id="COG0400">
    <property type="taxonomic scope" value="Bacteria"/>
</dbReference>
<dbReference type="AlphaFoldDB" id="A0A0H3ED98"/>
<dbReference type="HOGENOM" id="CLU_049413_5_0_11"/>
<evidence type="ECO:0000313" key="4">
    <source>
        <dbReference type="EMBL" id="ADP36240.1"/>
    </source>
</evidence>
<sequence>MRIEHAVASLPANGSGPVFLLLHGWGSNEHDLPGLLDYCAPGADYASLRAPISYGPGYTWFGSWDYEGVPTGESLDRQSRQAGEAIDAWVADSIAPERPIVVMGFSQGGLLAGEMLRVNPKRYAAAVSFSGFLAHGELPGDDELARLKPPMFYGHGSADDIFPKSELDAMSAFYASHTTLTEKIYPGMTHSINMPELRDVAAFLERNGFVRPRIW</sequence>
<accession>A0A0H3ED98</accession>
<dbReference type="InterPro" id="IPR029058">
    <property type="entry name" value="AB_hydrolase_fold"/>
</dbReference>
<dbReference type="SUPFAM" id="SSF53474">
    <property type="entry name" value="alpha/beta-Hydrolases"/>
    <property type="match status" value="1"/>
</dbReference>
<dbReference type="Pfam" id="PF02230">
    <property type="entry name" value="Abhydrolase_2"/>
    <property type="match status" value="1"/>
</dbReference>
<evidence type="ECO:0000313" key="5">
    <source>
        <dbReference type="Proteomes" id="UP000002312"/>
    </source>
</evidence>
<dbReference type="Gene3D" id="3.40.50.1820">
    <property type="entry name" value="alpha/beta hydrolase"/>
    <property type="match status" value="1"/>
</dbReference>
<gene>
    <name evidence="4" type="ordered locus">BBPR_1181</name>
</gene>
<dbReference type="RefSeq" id="WP_013390035.1">
    <property type="nucleotide sequence ID" value="NC_014638.1"/>
</dbReference>
<organism evidence="4 5">
    <name type="scientific">Bifidobacterium bifidum (strain PRL2010)</name>
    <dbReference type="NCBI Taxonomy" id="702459"/>
    <lineage>
        <taxon>Bacteria</taxon>
        <taxon>Bacillati</taxon>
        <taxon>Actinomycetota</taxon>
        <taxon>Actinomycetes</taxon>
        <taxon>Bifidobacteriales</taxon>
        <taxon>Bifidobacteriaceae</taxon>
        <taxon>Bifidobacterium</taxon>
    </lineage>
</organism>
<feature type="domain" description="Phospholipase/carboxylesterase/thioesterase" evidence="3">
    <location>
        <begin position="16"/>
        <end position="205"/>
    </location>
</feature>
<dbReference type="Proteomes" id="UP000002312">
    <property type="component" value="Chromosome"/>
</dbReference>